<evidence type="ECO:0000313" key="8">
    <source>
        <dbReference type="Proteomes" id="UP001140094"/>
    </source>
</evidence>
<gene>
    <name evidence="7" type="ORF">H4R20_005631</name>
</gene>
<name>A0A9W8LRY5_9FUNG</name>
<dbReference type="Pfam" id="PF02892">
    <property type="entry name" value="zf-BED"/>
    <property type="match status" value="1"/>
</dbReference>
<dbReference type="AlphaFoldDB" id="A0A9W8LRY5"/>
<evidence type="ECO:0000256" key="1">
    <source>
        <dbReference type="ARBA" id="ARBA00022723"/>
    </source>
</evidence>
<dbReference type="InterPro" id="IPR003656">
    <property type="entry name" value="Znf_BED"/>
</dbReference>
<feature type="region of interest" description="Disordered" evidence="5">
    <location>
        <begin position="52"/>
        <end position="134"/>
    </location>
</feature>
<evidence type="ECO:0000259" key="6">
    <source>
        <dbReference type="PROSITE" id="PS50808"/>
    </source>
</evidence>
<dbReference type="PROSITE" id="PS50808">
    <property type="entry name" value="ZF_BED"/>
    <property type="match status" value="1"/>
</dbReference>
<keyword evidence="2 4" id="KW-0863">Zinc-finger</keyword>
<keyword evidence="1" id="KW-0479">Metal-binding</keyword>
<dbReference type="OrthoDB" id="8300214at2759"/>
<evidence type="ECO:0000256" key="4">
    <source>
        <dbReference type="PROSITE-ProRule" id="PRU00027"/>
    </source>
</evidence>
<reference evidence="7" key="1">
    <citation type="submission" date="2022-07" db="EMBL/GenBank/DDBJ databases">
        <title>Phylogenomic reconstructions and comparative analyses of Kickxellomycotina fungi.</title>
        <authorList>
            <person name="Reynolds N.K."/>
            <person name="Stajich J.E."/>
            <person name="Barry K."/>
            <person name="Grigoriev I.V."/>
            <person name="Crous P."/>
            <person name="Smith M.E."/>
        </authorList>
    </citation>
    <scope>NUCLEOTIDE SEQUENCE</scope>
    <source>
        <strain evidence="7">NRRL 1565</strain>
    </source>
</reference>
<dbReference type="EMBL" id="JANBUO010001984">
    <property type="protein sequence ID" value="KAJ2796146.1"/>
    <property type="molecule type" value="Genomic_DNA"/>
</dbReference>
<organism evidence="7 8">
    <name type="scientific">Coemansia guatemalensis</name>
    <dbReference type="NCBI Taxonomy" id="2761395"/>
    <lineage>
        <taxon>Eukaryota</taxon>
        <taxon>Fungi</taxon>
        <taxon>Fungi incertae sedis</taxon>
        <taxon>Zoopagomycota</taxon>
        <taxon>Kickxellomycotina</taxon>
        <taxon>Kickxellomycetes</taxon>
        <taxon>Kickxellales</taxon>
        <taxon>Kickxellaceae</taxon>
        <taxon>Coemansia</taxon>
    </lineage>
</organism>
<dbReference type="GO" id="GO:0008270">
    <property type="term" value="F:zinc ion binding"/>
    <property type="evidence" value="ECO:0007669"/>
    <property type="project" value="UniProtKB-KW"/>
</dbReference>
<evidence type="ECO:0000256" key="5">
    <source>
        <dbReference type="SAM" id="MobiDB-lite"/>
    </source>
</evidence>
<keyword evidence="8" id="KW-1185">Reference proteome</keyword>
<keyword evidence="3" id="KW-0862">Zinc</keyword>
<comment type="caution">
    <text evidence="7">The sequence shown here is derived from an EMBL/GenBank/DDBJ whole genome shotgun (WGS) entry which is preliminary data.</text>
</comment>
<dbReference type="Proteomes" id="UP001140094">
    <property type="component" value="Unassembled WGS sequence"/>
</dbReference>
<accession>A0A9W8LRY5</accession>
<protein>
    <recommendedName>
        <fullName evidence="6">BED-type domain-containing protein</fullName>
    </recommendedName>
</protein>
<feature type="non-terminal residue" evidence="7">
    <location>
        <position position="134"/>
    </location>
</feature>
<sequence>MAPKHFAKVWKHFERHEPTGRAKHHRAVCMYCSYELSGQPERMKTHLSRCQSCPQPIKDEYSTESTTSPTTVAGSNENNGIDNTSTAGAMTTPTDAMTHSKRMYADSDSPLPAPLIAPGRPMEQPQKRKRAMED</sequence>
<evidence type="ECO:0000256" key="2">
    <source>
        <dbReference type="ARBA" id="ARBA00022771"/>
    </source>
</evidence>
<evidence type="ECO:0000256" key="3">
    <source>
        <dbReference type="ARBA" id="ARBA00022833"/>
    </source>
</evidence>
<feature type="domain" description="BED-type" evidence="6">
    <location>
        <begin position="4"/>
        <end position="60"/>
    </location>
</feature>
<proteinExistence type="predicted"/>
<dbReference type="GO" id="GO:0003677">
    <property type="term" value="F:DNA binding"/>
    <property type="evidence" value="ECO:0007669"/>
    <property type="project" value="InterPro"/>
</dbReference>
<evidence type="ECO:0000313" key="7">
    <source>
        <dbReference type="EMBL" id="KAJ2796146.1"/>
    </source>
</evidence>
<feature type="compositionally biased region" description="Polar residues" evidence="5">
    <location>
        <begin position="72"/>
        <end position="97"/>
    </location>
</feature>